<comment type="subcellular location">
    <subcellularLocation>
        <location evidence="1">Nucleus</location>
    </subcellularLocation>
</comment>
<feature type="compositionally biased region" description="Basic and acidic residues" evidence="6">
    <location>
        <begin position="205"/>
        <end position="217"/>
    </location>
</feature>
<dbReference type="GO" id="GO:0003677">
    <property type="term" value="F:DNA binding"/>
    <property type="evidence" value="ECO:0007669"/>
    <property type="project" value="UniProtKB-KW"/>
</dbReference>
<comment type="similarity">
    <text evidence="2">Belongs to the ORC6 family.</text>
</comment>
<accession>A0A3D8QW85</accession>
<evidence type="ECO:0000256" key="2">
    <source>
        <dbReference type="ARBA" id="ARBA00010840"/>
    </source>
</evidence>
<evidence type="ECO:0000313" key="8">
    <source>
        <dbReference type="EMBL" id="RDW66093.1"/>
    </source>
</evidence>
<dbReference type="STRING" id="1849047.A0A3D8QW85"/>
<keyword evidence="9" id="KW-1185">Reference proteome</keyword>
<dbReference type="GO" id="GO:0005664">
    <property type="term" value="C:nuclear origin of replication recognition complex"/>
    <property type="evidence" value="ECO:0007669"/>
    <property type="project" value="InterPro"/>
</dbReference>
<evidence type="ECO:0000256" key="3">
    <source>
        <dbReference type="ARBA" id="ARBA00022705"/>
    </source>
</evidence>
<feature type="region of interest" description="Disordered" evidence="6">
    <location>
        <begin position="198"/>
        <end position="217"/>
    </location>
</feature>
<organism evidence="8 9">
    <name type="scientific">Coleophoma cylindrospora</name>
    <dbReference type="NCBI Taxonomy" id="1849047"/>
    <lineage>
        <taxon>Eukaryota</taxon>
        <taxon>Fungi</taxon>
        <taxon>Dikarya</taxon>
        <taxon>Ascomycota</taxon>
        <taxon>Pezizomycotina</taxon>
        <taxon>Leotiomycetes</taxon>
        <taxon>Helotiales</taxon>
        <taxon>Dermateaceae</taxon>
        <taxon>Coleophoma</taxon>
    </lineage>
</organism>
<dbReference type="EMBL" id="PDLM01000011">
    <property type="protein sequence ID" value="RDW66093.1"/>
    <property type="molecule type" value="Genomic_DNA"/>
</dbReference>
<sequence>MNRSIEQALTNLIPRLNGPLPPDLVELASSLLAQSRNKASNLKAEEEVGRAYACCNIACERLKKTLDLPPIEQRPPIPPKVYKKLYAYLDQALPQKARKWAGEPGDNNSRTNTPTKRTAGTVVPGSHKTISAFQNERTPKKGLKVGNAKDRDARIPKWVVPVIRFLCRETDAAKAMPHVLAGVESLLTLPCPEIEETPRKRARFSKGDEAERQGSEESIKGKIPALIAAIYVYVEEKLLGGDFEAKAMKVQRRKALKIVQQSRSDEALVARFGEDWTEWEDLDEEDVDKWLQELATKGWVHMDWYENIQSGSGLDLDPDAYDDGDGEGEDDGREGLRIGMRRGLGTMMQHRVDYLSEERREDYKEWKAAVLVKIDELLQAKAAQGSEA</sequence>
<keyword evidence="4" id="KW-0238">DNA-binding</keyword>
<keyword evidence="3" id="KW-0235">DNA replication</keyword>
<dbReference type="Proteomes" id="UP000256645">
    <property type="component" value="Unassembled WGS sequence"/>
</dbReference>
<feature type="region of interest" description="Disordered" evidence="6">
    <location>
        <begin position="98"/>
        <end position="123"/>
    </location>
</feature>
<dbReference type="GO" id="GO:0006260">
    <property type="term" value="P:DNA replication"/>
    <property type="evidence" value="ECO:0007669"/>
    <property type="project" value="UniProtKB-KW"/>
</dbReference>
<keyword evidence="5" id="KW-0539">Nucleus</keyword>
<proteinExistence type="inferred from homology"/>
<dbReference type="OrthoDB" id="5367324at2759"/>
<reference evidence="8 9" key="1">
    <citation type="journal article" date="2018" name="IMA Fungus">
        <title>IMA Genome-F 9: Draft genome sequence of Annulohypoxylon stygium, Aspergillus mulundensis, Berkeleyomyces basicola (syn. Thielaviopsis basicola), Ceratocystis smalleyi, two Cercospora beticola strains, Coleophoma cylindrospora, Fusarium fracticaudum, Phialophora cf. hyalina, and Morchella septimelata.</title>
        <authorList>
            <person name="Wingfield B.D."/>
            <person name="Bills G.F."/>
            <person name="Dong Y."/>
            <person name="Huang W."/>
            <person name="Nel W.J."/>
            <person name="Swalarsk-Parry B.S."/>
            <person name="Vaghefi N."/>
            <person name="Wilken P.M."/>
            <person name="An Z."/>
            <person name="de Beer Z.W."/>
            <person name="De Vos L."/>
            <person name="Chen L."/>
            <person name="Duong T.A."/>
            <person name="Gao Y."/>
            <person name="Hammerbacher A."/>
            <person name="Kikkert J.R."/>
            <person name="Li Y."/>
            <person name="Li H."/>
            <person name="Li K."/>
            <person name="Li Q."/>
            <person name="Liu X."/>
            <person name="Ma X."/>
            <person name="Naidoo K."/>
            <person name="Pethybridge S.J."/>
            <person name="Sun J."/>
            <person name="Steenkamp E.T."/>
            <person name="van der Nest M.A."/>
            <person name="van Wyk S."/>
            <person name="Wingfield M.J."/>
            <person name="Xiong C."/>
            <person name="Yue Q."/>
            <person name="Zhang X."/>
        </authorList>
    </citation>
    <scope>NUCLEOTIDE SEQUENCE [LARGE SCALE GENOMIC DNA]</scope>
    <source>
        <strain evidence="8 9">BP6252</strain>
    </source>
</reference>
<feature type="compositionally biased region" description="Polar residues" evidence="6">
    <location>
        <begin position="106"/>
        <end position="118"/>
    </location>
</feature>
<evidence type="ECO:0000256" key="1">
    <source>
        <dbReference type="ARBA" id="ARBA00004123"/>
    </source>
</evidence>
<evidence type="ECO:0000256" key="4">
    <source>
        <dbReference type="ARBA" id="ARBA00023125"/>
    </source>
</evidence>
<comment type="caution">
    <text evidence="8">The sequence shown here is derived from an EMBL/GenBank/DDBJ whole genome shotgun (WGS) entry which is preliminary data.</text>
</comment>
<gene>
    <name evidence="8" type="ORF">BP6252_09728</name>
</gene>
<evidence type="ECO:0000313" key="9">
    <source>
        <dbReference type="Proteomes" id="UP000256645"/>
    </source>
</evidence>
<dbReference type="Pfam" id="PF05460">
    <property type="entry name" value="ORC6"/>
    <property type="match status" value="1"/>
</dbReference>
<feature type="domain" description="ORC6 first cyclin-like" evidence="7">
    <location>
        <begin position="9"/>
        <end position="94"/>
    </location>
</feature>
<evidence type="ECO:0000256" key="5">
    <source>
        <dbReference type="ARBA" id="ARBA00023242"/>
    </source>
</evidence>
<name>A0A3D8QW85_9HELO</name>
<dbReference type="InterPro" id="IPR008721">
    <property type="entry name" value="ORC6_cyclin_first"/>
</dbReference>
<feature type="compositionally biased region" description="Acidic residues" evidence="6">
    <location>
        <begin position="316"/>
        <end position="332"/>
    </location>
</feature>
<evidence type="ECO:0000256" key="6">
    <source>
        <dbReference type="SAM" id="MobiDB-lite"/>
    </source>
</evidence>
<protein>
    <recommendedName>
        <fullName evidence="7">ORC6 first cyclin-like domain-containing protein</fullName>
    </recommendedName>
</protein>
<dbReference type="AlphaFoldDB" id="A0A3D8QW85"/>
<feature type="region of interest" description="Disordered" evidence="6">
    <location>
        <begin position="315"/>
        <end position="336"/>
    </location>
</feature>
<evidence type="ECO:0000259" key="7">
    <source>
        <dbReference type="Pfam" id="PF05460"/>
    </source>
</evidence>